<gene>
    <name evidence="2" type="ORF">BTN50_0228</name>
</gene>
<dbReference type="PANTHER" id="PTHR34631:SF3">
    <property type="entry name" value="ISSOD12 TRANSPOSASE TNPA_ISSOD12"/>
    <property type="match status" value="1"/>
</dbReference>
<dbReference type="GO" id="GO:0003677">
    <property type="term" value="F:DNA binding"/>
    <property type="evidence" value="ECO:0007669"/>
    <property type="project" value="InterPro"/>
</dbReference>
<sequence length="118" mass="13249">MILLGSKTYSEGKVKIHGTGEKRRVWRQLNLAGDINTHEIMAAKLSASNVTDCEVLPDLLKQTCGKINAISADDAYNTIRIKLAVPLIPLRKGVTFWERSHTRNLAVSYQKLYDSNQH</sequence>
<dbReference type="Pfam" id="PF01609">
    <property type="entry name" value="DDE_Tnp_1"/>
    <property type="match status" value="1"/>
</dbReference>
<evidence type="ECO:0000313" key="2">
    <source>
        <dbReference type="EMBL" id="ATF08768.1"/>
    </source>
</evidence>
<organism evidence="2 3">
    <name type="scientific">Candidatus Enterovibrio altilux</name>
    <dbReference type="NCBI Taxonomy" id="1927128"/>
    <lineage>
        <taxon>Bacteria</taxon>
        <taxon>Pseudomonadati</taxon>
        <taxon>Pseudomonadota</taxon>
        <taxon>Gammaproteobacteria</taxon>
        <taxon>Vibrionales</taxon>
        <taxon>Vibrionaceae</taxon>
        <taxon>Enterovibrio</taxon>
    </lineage>
</organism>
<dbReference type="EMBL" id="CP020660">
    <property type="protein sequence ID" value="ATF08768.1"/>
    <property type="molecule type" value="Genomic_DNA"/>
</dbReference>
<keyword evidence="3" id="KW-1185">Reference proteome</keyword>
<dbReference type="GO" id="GO:0004803">
    <property type="term" value="F:transposase activity"/>
    <property type="evidence" value="ECO:0007669"/>
    <property type="project" value="InterPro"/>
</dbReference>
<dbReference type="InterPro" id="IPR002559">
    <property type="entry name" value="Transposase_11"/>
</dbReference>
<protein>
    <submittedName>
        <fullName evidence="2">Mobile element protein</fullName>
    </submittedName>
</protein>
<feature type="domain" description="Transposase IS4-like" evidence="1">
    <location>
        <begin position="11"/>
        <end position="103"/>
    </location>
</feature>
<dbReference type="RefSeq" id="WP_394336758.1">
    <property type="nucleotide sequence ID" value="NZ_CP020660.1"/>
</dbReference>
<evidence type="ECO:0000259" key="1">
    <source>
        <dbReference type="Pfam" id="PF01609"/>
    </source>
</evidence>
<reference evidence="3" key="1">
    <citation type="submission" date="2017-04" db="EMBL/GenBank/DDBJ databases">
        <title>Genome evolution of the luminous symbionts of deep sea anglerfish.</title>
        <authorList>
            <person name="Hendry T.A."/>
        </authorList>
    </citation>
    <scope>NUCLEOTIDE SEQUENCE [LARGE SCALE GENOMIC DNA]</scope>
</reference>
<dbReference type="GO" id="GO:0006313">
    <property type="term" value="P:DNA transposition"/>
    <property type="evidence" value="ECO:0007669"/>
    <property type="project" value="InterPro"/>
</dbReference>
<evidence type="ECO:0000313" key="3">
    <source>
        <dbReference type="Proteomes" id="UP000218160"/>
    </source>
</evidence>
<dbReference type="KEGG" id="elux:BTN50_0228"/>
<dbReference type="PANTHER" id="PTHR34631">
    <property type="match status" value="1"/>
</dbReference>
<name>A0A291B6Z7_9GAMM</name>
<accession>A0A291B6Z7</accession>
<dbReference type="Proteomes" id="UP000218160">
    <property type="component" value="Chromosome 1"/>
</dbReference>
<proteinExistence type="predicted"/>
<dbReference type="AlphaFoldDB" id="A0A291B6Z7"/>
<dbReference type="InterPro" id="IPR053172">
    <property type="entry name" value="Tn903_transposase"/>
</dbReference>